<evidence type="ECO:0000256" key="20">
    <source>
        <dbReference type="ARBA" id="ARBA00023586"/>
    </source>
</evidence>
<evidence type="ECO:0000256" key="8">
    <source>
        <dbReference type="ARBA" id="ARBA00022679"/>
    </source>
</evidence>
<dbReference type="GO" id="GO:0006508">
    <property type="term" value="P:proteolysis"/>
    <property type="evidence" value="ECO:0007669"/>
    <property type="project" value="UniProtKB-KW"/>
</dbReference>
<comment type="subcellular location">
    <subcellularLocation>
        <location evidence="2">Host cell membrane</location>
    </subcellularLocation>
    <subcellularLocation>
        <location evidence="20">Host cytoplasm</location>
        <location evidence="20">Host cytosol</location>
    </subcellularLocation>
    <subcellularLocation>
        <location evidence="3">Secreted</location>
    </subcellularLocation>
</comment>
<dbReference type="GO" id="GO:0005576">
    <property type="term" value="C:extracellular region"/>
    <property type="evidence" value="ECO:0007669"/>
    <property type="project" value="UniProtKB-SubCell"/>
</dbReference>
<dbReference type="GO" id="GO:0016757">
    <property type="term" value="F:glycosyltransferase activity"/>
    <property type="evidence" value="ECO:0007669"/>
    <property type="project" value="InterPro"/>
</dbReference>
<keyword evidence="19" id="KW-1035">Host cytoplasm</keyword>
<accession>G2H1Q4</accession>
<keyword evidence="17" id="KW-0446">Lipid-binding</keyword>
<evidence type="ECO:0000313" key="22">
    <source>
        <dbReference type="EMBL" id="EGY28070.1"/>
    </source>
</evidence>
<dbReference type="Pfam" id="PF11713">
    <property type="entry name" value="Peptidase_C80"/>
    <property type="match status" value="1"/>
</dbReference>
<dbReference type="InterPro" id="IPR020974">
    <property type="entry name" value="CPD_dom"/>
</dbReference>
<evidence type="ECO:0000256" key="15">
    <source>
        <dbReference type="ARBA" id="ARBA00022870"/>
    </source>
</evidence>
<evidence type="ECO:0000256" key="11">
    <source>
        <dbReference type="ARBA" id="ARBA00022801"/>
    </source>
</evidence>
<evidence type="ECO:0000256" key="9">
    <source>
        <dbReference type="ARBA" id="ARBA00022723"/>
    </source>
</evidence>
<dbReference type="Gene3D" id="3.90.550.20">
    <property type="match status" value="1"/>
</dbReference>
<keyword evidence="4" id="KW-1032">Host cell membrane</keyword>
<keyword evidence="10" id="KW-0677">Repeat</keyword>
<dbReference type="InterPro" id="IPR024770">
    <property type="entry name" value="TcdA/TcdB_cat"/>
</dbReference>
<feature type="domain" description="Peptidase C80" evidence="21">
    <location>
        <begin position="535"/>
        <end position="721"/>
    </location>
</feature>
<reference evidence="22 23" key="1">
    <citation type="journal article" date="2012" name="Genome Res.">
        <title>Genomic basis of endosymbiont-conferred protection against an insect parasitoid.</title>
        <authorList>
            <person name="Hansen A.K."/>
            <person name="Vorburger C."/>
            <person name="Moran N.A."/>
        </authorList>
    </citation>
    <scope>NUCLEOTIDE SEQUENCE [LARGE SCALE GENOMIC DNA]</scope>
    <source>
        <strain evidence="23">R5.15</strain>
    </source>
</reference>
<evidence type="ECO:0000259" key="21">
    <source>
        <dbReference type="PROSITE" id="PS51771"/>
    </source>
</evidence>
<evidence type="ECO:0000256" key="6">
    <source>
        <dbReference type="ARBA" id="ARBA00022656"/>
    </source>
</evidence>
<keyword evidence="5" id="KW-0964">Secreted</keyword>
<evidence type="ECO:0000256" key="4">
    <source>
        <dbReference type="ARBA" id="ARBA00022511"/>
    </source>
</evidence>
<dbReference type="InterPro" id="IPR029044">
    <property type="entry name" value="Nucleotide-diphossugar_trans"/>
</dbReference>
<evidence type="ECO:0000256" key="19">
    <source>
        <dbReference type="ARBA" id="ARBA00023200"/>
    </source>
</evidence>
<evidence type="ECO:0000256" key="3">
    <source>
        <dbReference type="ARBA" id="ARBA00004613"/>
    </source>
</evidence>
<sequence length="951" mass="108669">MTQSELHRKIKTFLFQNVLIKTSVAENELFSALLEYVFNKTLSPPNEMLALSKILYWSMRCERYFFHTEKIPNSIRQRIACLSVPVPQEIHFMSLIGFEPIQLDYIKLWIQENAESYKINIWMDPTTLLAGELSGRIEEVAVRHATNGKYKSPDAFRTELIEWQNYAHYNMTQTLSQHDGSLPGDRKFCFDQAAIIFLEKEGLARPGELAQIRQRYTERFHADFRQLQQATCHSDNICLLDFNQFHSLPEYQLYIKELMLRGNPIAAMDISRLLILKDRGGIYLNSDLLPNFNETISSRLIASSPNNSINKYPSNVVMQVVLDELTHQGKMPGRAAIINNVDRGGYPVYLQAIDEAAVQDIKNIVTTTLERGQSVFSPLGDLTVDPYFTCSYAGDNNKAIVATKKSPFIEQILTYIEQINNVIRYNNMDGLDLGEPIPSEISQKIVADLRAYELVPDPRALLAYREVAPYQTELPNRLAPYRHAYSVLMKDVGVVANGGVQPSLHKMIPPFRRAFFATEEAYLSSVSKHSIRFPRNVFHHVSQYDSQYIIQLQDDEEVGQMARLLYNKNADRSAHYRYQKRSEDLVKVNAASNFSFQGKTRLVLISHGIFMKRVGGESIVQLLISSGLLAKDHTGDFPMIDRVSIAACYINEATPASIVTVAPIEDENFIESIYQAFSSNRIRVNSISVREKLVAIDVLGRKWTGWVHNPEAVAEAWYIDWMLVKESNRKIIFTQTNDGRLVSNRLGFIKDISERTRRPKTSYNGRFSVDYITEVEQQKLSGAMNAGVSMLILEDIKQGPILMAADIMALIAGMSENGGEHHQIIINGNEPAMAALQHILRQTENHNNYLYWLDALDLLGGTKKLKWLMEKLFTDPQAAFMRLKERYLHDDFDLFSLDLNDPESAGIIERDRRVKKRIKSIYLGQIEQHLSKRTKMSLASSDKSEFTWKKI</sequence>
<keyword evidence="14" id="KW-0460">Magnesium</keyword>
<organism evidence="22 23">
    <name type="scientific">Candidatus Regiella insecticola 5.15</name>
    <dbReference type="NCBI Taxonomy" id="1005043"/>
    <lineage>
        <taxon>Bacteria</taxon>
        <taxon>Pseudomonadati</taxon>
        <taxon>Pseudomonadota</taxon>
        <taxon>Gammaproteobacteria</taxon>
        <taxon>Enterobacterales</taxon>
        <taxon>Enterobacteriaceae</taxon>
        <taxon>aphid secondary symbionts</taxon>
        <taxon>Candidatus Regiella</taxon>
    </lineage>
</organism>
<evidence type="ECO:0000256" key="1">
    <source>
        <dbReference type="ARBA" id="ARBA00001946"/>
    </source>
</evidence>
<evidence type="ECO:0000256" key="18">
    <source>
        <dbReference type="ARBA" id="ARBA00023136"/>
    </source>
</evidence>
<keyword evidence="6" id="KW-0800">Toxin</keyword>
<keyword evidence="16" id="KW-0843">Virulence</keyword>
<keyword evidence="9" id="KW-0479">Metal-binding</keyword>
<dbReference type="Gene3D" id="3.40.50.11050">
    <property type="match status" value="1"/>
</dbReference>
<dbReference type="GO" id="GO:0020002">
    <property type="term" value="C:host cell plasma membrane"/>
    <property type="evidence" value="ECO:0007669"/>
    <property type="project" value="UniProtKB-SubCell"/>
</dbReference>
<keyword evidence="15" id="KW-1043">Host membrane</keyword>
<evidence type="ECO:0000256" key="17">
    <source>
        <dbReference type="ARBA" id="ARBA00023121"/>
    </source>
</evidence>
<evidence type="ECO:0000256" key="10">
    <source>
        <dbReference type="ARBA" id="ARBA00022737"/>
    </source>
</evidence>
<dbReference type="Proteomes" id="UP000004116">
    <property type="component" value="Unassembled WGS sequence"/>
</dbReference>
<comment type="caution">
    <text evidence="22">The sequence shown here is derived from an EMBL/GenBank/DDBJ whole genome shotgun (WGS) entry which is preliminary data.</text>
</comment>
<keyword evidence="18" id="KW-0472">Membrane</keyword>
<dbReference type="EMBL" id="AGCA01000466">
    <property type="protein sequence ID" value="EGY28070.1"/>
    <property type="molecule type" value="Genomic_DNA"/>
</dbReference>
<evidence type="ECO:0000256" key="16">
    <source>
        <dbReference type="ARBA" id="ARBA00023026"/>
    </source>
</evidence>
<dbReference type="Pfam" id="PF12919">
    <property type="entry name" value="TcdA_TcdB"/>
    <property type="match status" value="1"/>
</dbReference>
<dbReference type="RefSeq" id="WP_006707633.1">
    <property type="nucleotide sequence ID" value="NZ_AGCA01000466.1"/>
</dbReference>
<dbReference type="SUPFAM" id="SSF53448">
    <property type="entry name" value="Nucleotide-diphospho-sugar transferases"/>
    <property type="match status" value="1"/>
</dbReference>
<keyword evidence="12" id="KW-0788">Thiol protease</keyword>
<dbReference type="AlphaFoldDB" id="G2H1Q4"/>
<dbReference type="GO" id="GO:0008289">
    <property type="term" value="F:lipid binding"/>
    <property type="evidence" value="ECO:0007669"/>
    <property type="project" value="UniProtKB-KW"/>
</dbReference>
<evidence type="ECO:0000256" key="14">
    <source>
        <dbReference type="ARBA" id="ARBA00022842"/>
    </source>
</evidence>
<proteinExistence type="predicted"/>
<keyword evidence="11" id="KW-0378">Hydrolase</keyword>
<keyword evidence="7" id="KW-0645">Protease</keyword>
<keyword evidence="23" id="KW-1185">Reference proteome</keyword>
<dbReference type="GO" id="GO:0008234">
    <property type="term" value="F:cysteine-type peptidase activity"/>
    <property type="evidence" value="ECO:0007669"/>
    <property type="project" value="UniProtKB-KW"/>
</dbReference>
<dbReference type="PROSITE" id="PS51771">
    <property type="entry name" value="CGT_MARTX_CPD"/>
    <property type="match status" value="1"/>
</dbReference>
<evidence type="ECO:0000256" key="2">
    <source>
        <dbReference type="ARBA" id="ARBA00004165"/>
    </source>
</evidence>
<dbReference type="GO" id="GO:0090729">
    <property type="term" value="F:toxin activity"/>
    <property type="evidence" value="ECO:0007669"/>
    <property type="project" value="UniProtKB-KW"/>
</dbReference>
<dbReference type="InterPro" id="IPR038383">
    <property type="entry name" value="CPD_dom_sf"/>
</dbReference>
<keyword evidence="8" id="KW-0808">Transferase</keyword>
<evidence type="ECO:0000256" key="7">
    <source>
        <dbReference type="ARBA" id="ARBA00022670"/>
    </source>
</evidence>
<evidence type="ECO:0000256" key="12">
    <source>
        <dbReference type="ARBA" id="ARBA00022807"/>
    </source>
</evidence>
<evidence type="ECO:0000313" key="23">
    <source>
        <dbReference type="Proteomes" id="UP000004116"/>
    </source>
</evidence>
<gene>
    <name evidence="22" type="ORF">Rin_00019980</name>
</gene>
<name>G2H1Q4_9ENTR</name>
<keyword evidence="13" id="KW-0068">Autocatalytic cleavage</keyword>
<dbReference type="GO" id="GO:0046872">
    <property type="term" value="F:metal ion binding"/>
    <property type="evidence" value="ECO:0007669"/>
    <property type="project" value="UniProtKB-KW"/>
</dbReference>
<evidence type="ECO:0000256" key="13">
    <source>
        <dbReference type="ARBA" id="ARBA00022813"/>
    </source>
</evidence>
<evidence type="ECO:0000256" key="5">
    <source>
        <dbReference type="ARBA" id="ARBA00022525"/>
    </source>
</evidence>
<protein>
    <submittedName>
        <fullName evidence="22">Peptidase C80 protein</fullName>
    </submittedName>
</protein>
<comment type="cofactor">
    <cofactor evidence="1">
        <name>Mg(2+)</name>
        <dbReference type="ChEBI" id="CHEBI:18420"/>
    </cofactor>
</comment>
<dbReference type="GO" id="GO:0044164">
    <property type="term" value="C:host cell cytosol"/>
    <property type="evidence" value="ECO:0007669"/>
    <property type="project" value="UniProtKB-SubCell"/>
</dbReference>